<dbReference type="RefSeq" id="WP_154076119.1">
    <property type="nucleotide sequence ID" value="NZ_CP045929.1"/>
</dbReference>
<reference evidence="3" key="1">
    <citation type="submission" date="2019-11" db="EMBL/GenBank/DDBJ databases">
        <title>The complete genome sequence of Saccharopolyspora sp. E2A.</title>
        <authorList>
            <person name="Zhang G."/>
        </authorList>
    </citation>
    <scope>NUCLEOTIDE SEQUENCE [LARGE SCALE GENOMIC DNA]</scope>
    <source>
        <strain evidence="3">E2A</strain>
    </source>
</reference>
<dbReference type="EMBL" id="CP045929">
    <property type="protein sequence ID" value="QGK69524.1"/>
    <property type="molecule type" value="Genomic_DNA"/>
</dbReference>
<evidence type="ECO:0000313" key="3">
    <source>
        <dbReference type="Proteomes" id="UP000371041"/>
    </source>
</evidence>
<evidence type="ECO:0000256" key="1">
    <source>
        <dbReference type="ARBA" id="ARBA00005721"/>
    </source>
</evidence>
<accession>A0A5Q3Q8J8</accession>
<dbReference type="AlphaFoldDB" id="A0A5Q3Q8J8"/>
<evidence type="ECO:0000313" key="2">
    <source>
        <dbReference type="EMBL" id="QGK69524.1"/>
    </source>
</evidence>
<keyword evidence="3" id="KW-1185">Reference proteome</keyword>
<sequence length="120" mass="13168">MSEQATAPEERGRLDIDRSVLRKIAEHAADRVPDSRPVRRRIAGVGLGEHGSHARLSGPDAELRVSLDLALRYPSPVRETVRTVRHRVESDLERLAGCTVRSVDVTVSALVSDDAPARVE</sequence>
<organism evidence="2 3">
    <name type="scientific">Allosaccharopolyspora coralli</name>
    <dbReference type="NCBI Taxonomy" id="2665642"/>
    <lineage>
        <taxon>Bacteria</taxon>
        <taxon>Bacillati</taxon>
        <taxon>Actinomycetota</taxon>
        <taxon>Actinomycetes</taxon>
        <taxon>Pseudonocardiales</taxon>
        <taxon>Pseudonocardiaceae</taxon>
        <taxon>Allosaccharopolyspora</taxon>
    </lineage>
</organism>
<protein>
    <submittedName>
        <fullName evidence="2">Asp23/Gls24 family envelope stress response protein</fullName>
    </submittedName>
</protein>
<name>A0A5Q3Q8J8_9PSEU</name>
<comment type="similarity">
    <text evidence="1">Belongs to the asp23 family.</text>
</comment>
<proteinExistence type="inferred from homology"/>
<dbReference type="KEGG" id="sace:GIY23_08305"/>
<dbReference type="Pfam" id="PF03780">
    <property type="entry name" value="Asp23"/>
    <property type="match status" value="1"/>
</dbReference>
<dbReference type="Proteomes" id="UP000371041">
    <property type="component" value="Chromosome"/>
</dbReference>
<dbReference type="InterPro" id="IPR005531">
    <property type="entry name" value="Asp23"/>
</dbReference>
<gene>
    <name evidence="2" type="ORF">GIY23_08305</name>
</gene>